<dbReference type="HAMAP" id="MF_01459">
    <property type="entry name" value="Chrphore_lyase_CpxS"/>
    <property type="match status" value="1"/>
</dbReference>
<comment type="similarity">
    <text evidence="1 3">Belongs to the CpcS/CpeS biliprotein lyase family.</text>
</comment>
<name>K9UK30_CHAP6</name>
<dbReference type="InterPro" id="IPR018536">
    <property type="entry name" value="CpcS/CpeS"/>
</dbReference>
<protein>
    <recommendedName>
        <fullName evidence="3">Chromophore lyase CpcS/CpeS</fullName>
        <ecNumber evidence="3">4.-.-.-</ecNumber>
    </recommendedName>
</protein>
<evidence type="ECO:0000256" key="3">
    <source>
        <dbReference type="HAMAP-Rule" id="MF_01459"/>
    </source>
</evidence>
<dbReference type="STRING" id="1173020.Cha6605_4067"/>
<dbReference type="AlphaFoldDB" id="K9UK30"/>
<evidence type="ECO:0000256" key="1">
    <source>
        <dbReference type="ARBA" id="ARBA00010681"/>
    </source>
</evidence>
<evidence type="ECO:0000256" key="2">
    <source>
        <dbReference type="ARBA" id="ARBA00023239"/>
    </source>
</evidence>
<sequence>MDIIQFVEQSIGQWRSQRSAHHMAFSQFEAVRSIIDIDMLSSNDPAVVELCQAYDVEPSRAVSPFQMKWEGQSDWDEDNPEVKGSTILVPVPDPVVPHRGKLLRDQGYAETIAAAGEYHFLDDGTFVLITAYERAAAEERIWFANPNLRFRVSLIKTSGGSGVVTASFSSEIKSSKAE</sequence>
<dbReference type="eggNOG" id="ENOG502ZBV6">
    <property type="taxonomic scope" value="Bacteria"/>
</dbReference>
<gene>
    <name evidence="3" type="primary">cpcS</name>
    <name evidence="4" type="ORF">Cha6605_4067</name>
</gene>
<dbReference type="InterPro" id="IPR012674">
    <property type="entry name" value="Calycin"/>
</dbReference>
<dbReference type="Proteomes" id="UP000010366">
    <property type="component" value="Chromosome"/>
</dbReference>
<accession>K9UK30</accession>
<comment type="function">
    <text evidence="3">Covalently attaches a chromophore to Cys residue(s) of phycobiliproteins.</text>
</comment>
<reference evidence="4 5" key="1">
    <citation type="submission" date="2012-05" db="EMBL/GenBank/DDBJ databases">
        <title>Finished chromosome of genome of Chamaesiphon sp. PCC 6605.</title>
        <authorList>
            <consortium name="US DOE Joint Genome Institute"/>
            <person name="Gugger M."/>
            <person name="Coursin T."/>
            <person name="Rippka R."/>
            <person name="Tandeau De Marsac N."/>
            <person name="Huntemann M."/>
            <person name="Wei C.-L."/>
            <person name="Han J."/>
            <person name="Detter J.C."/>
            <person name="Han C."/>
            <person name="Tapia R."/>
            <person name="Chen A."/>
            <person name="Kyrpides N."/>
            <person name="Mavromatis K."/>
            <person name="Markowitz V."/>
            <person name="Szeto E."/>
            <person name="Ivanova N."/>
            <person name="Pagani I."/>
            <person name="Pati A."/>
            <person name="Goodwin L."/>
            <person name="Nordberg H.P."/>
            <person name="Cantor M.N."/>
            <person name="Hua S.X."/>
            <person name="Woyke T."/>
            <person name="Kerfeld C.A."/>
        </authorList>
    </citation>
    <scope>NUCLEOTIDE SEQUENCE [LARGE SCALE GENOMIC DNA]</scope>
    <source>
        <strain evidence="5">ATCC 27169 / PCC 6605</strain>
    </source>
</reference>
<proteinExistence type="inferred from homology"/>
<dbReference type="RefSeq" id="WP_015161135.1">
    <property type="nucleotide sequence ID" value="NC_019697.1"/>
</dbReference>
<dbReference type="PATRIC" id="fig|1173020.3.peg.4668"/>
<evidence type="ECO:0000313" key="5">
    <source>
        <dbReference type="Proteomes" id="UP000010366"/>
    </source>
</evidence>
<evidence type="ECO:0000313" key="4">
    <source>
        <dbReference type="EMBL" id="AFY95023.1"/>
    </source>
</evidence>
<dbReference type="KEGG" id="cmp:Cha6605_4067"/>
<keyword evidence="5" id="KW-1185">Reference proteome</keyword>
<dbReference type="GO" id="GO:0016829">
    <property type="term" value="F:lyase activity"/>
    <property type="evidence" value="ECO:0007669"/>
    <property type="project" value="UniProtKB-KW"/>
</dbReference>
<keyword evidence="2 3" id="KW-0456">Lyase</keyword>
<dbReference type="EC" id="4.-.-.-" evidence="3"/>
<dbReference type="Gene3D" id="2.40.128.20">
    <property type="match status" value="1"/>
</dbReference>
<organism evidence="4 5">
    <name type="scientific">Chamaesiphon minutus (strain ATCC 27169 / PCC 6605)</name>
    <dbReference type="NCBI Taxonomy" id="1173020"/>
    <lineage>
        <taxon>Bacteria</taxon>
        <taxon>Bacillati</taxon>
        <taxon>Cyanobacteriota</taxon>
        <taxon>Cyanophyceae</taxon>
        <taxon>Gomontiellales</taxon>
        <taxon>Chamaesiphonaceae</taxon>
        <taxon>Chamaesiphon</taxon>
    </lineage>
</organism>
<dbReference type="Pfam" id="PF09367">
    <property type="entry name" value="CpeS"/>
    <property type="match status" value="1"/>
</dbReference>
<dbReference type="EMBL" id="CP003600">
    <property type="protein sequence ID" value="AFY95023.1"/>
    <property type="molecule type" value="Genomic_DNA"/>
</dbReference>
<dbReference type="CDD" id="cd19433">
    <property type="entry name" value="lipocalin_CpcS-CpeS"/>
    <property type="match status" value="1"/>
</dbReference>
<dbReference type="HOGENOM" id="CLU_096258_0_0_3"/>
<dbReference type="GO" id="GO:0017006">
    <property type="term" value="P:protein-tetrapyrrole linkage"/>
    <property type="evidence" value="ECO:0007669"/>
    <property type="project" value="UniProtKB-UniRule"/>
</dbReference>